<dbReference type="InterPro" id="IPR038300">
    <property type="entry name" value="SASP_sf_alpha/beta"/>
</dbReference>
<accession>A0A8J6LLW5</accession>
<dbReference type="PANTHER" id="PTHR36107">
    <property type="entry name" value="SMALL, ACID-SOLUBLE SPORE PROTEIN A"/>
    <property type="match status" value="1"/>
</dbReference>
<name>A0A8J6LLW5_9FIRM</name>
<evidence type="ECO:0000313" key="2">
    <source>
        <dbReference type="EMBL" id="MBA2132889.1"/>
    </source>
</evidence>
<dbReference type="AlphaFoldDB" id="A0A8J6LLW5"/>
<gene>
    <name evidence="2" type="ORF">G5B42_04950</name>
</gene>
<organism evidence="2 3">
    <name type="scientific">Capillibacterium thermochitinicola</name>
    <dbReference type="NCBI Taxonomy" id="2699427"/>
    <lineage>
        <taxon>Bacteria</taxon>
        <taxon>Bacillati</taxon>
        <taxon>Bacillota</taxon>
        <taxon>Capillibacterium</taxon>
    </lineage>
</organism>
<feature type="region of interest" description="Disordered" evidence="1">
    <location>
        <begin position="86"/>
        <end position="110"/>
    </location>
</feature>
<dbReference type="GO" id="GO:0006265">
    <property type="term" value="P:DNA topological change"/>
    <property type="evidence" value="ECO:0007669"/>
    <property type="project" value="InterPro"/>
</dbReference>
<protein>
    <submittedName>
        <fullName evidence="2">Alpha/beta-type small acid-soluble spore protein</fullName>
    </submittedName>
</protein>
<dbReference type="InterPro" id="IPR001448">
    <property type="entry name" value="SASP_alpha/beta-type"/>
</dbReference>
<dbReference type="GO" id="GO:0003690">
    <property type="term" value="F:double-stranded DNA binding"/>
    <property type="evidence" value="ECO:0007669"/>
    <property type="project" value="InterPro"/>
</dbReference>
<evidence type="ECO:0000313" key="3">
    <source>
        <dbReference type="Proteomes" id="UP000657177"/>
    </source>
</evidence>
<comment type="caution">
    <text evidence="2">The sequence shown here is derived from an EMBL/GenBank/DDBJ whole genome shotgun (WGS) entry which is preliminary data.</text>
</comment>
<sequence length="110" mass="12107">MAAGQKRNTLVYAQAKKALDQMKYEISKELNIDTSPIQGDYWGYMTARDCGAIGGHMVKRMIEAAERTLSQQAVANVQAGFRSGLAAQSNANDQNTTNPNLNLNTLNQHY</sequence>
<keyword evidence="3" id="KW-1185">Reference proteome</keyword>
<dbReference type="InterPro" id="IPR050847">
    <property type="entry name" value="SASP_DNA-binding"/>
</dbReference>
<dbReference type="Proteomes" id="UP000657177">
    <property type="component" value="Unassembled WGS sequence"/>
</dbReference>
<dbReference type="EMBL" id="JAAKDE010000009">
    <property type="protein sequence ID" value="MBA2132889.1"/>
    <property type="molecule type" value="Genomic_DNA"/>
</dbReference>
<reference evidence="2" key="1">
    <citation type="submission" date="2020-06" db="EMBL/GenBank/DDBJ databases">
        <title>Novel chitinolytic bacterium.</title>
        <authorList>
            <person name="Ungkulpasvich U."/>
            <person name="Kosugi A."/>
            <person name="Uke A."/>
        </authorList>
    </citation>
    <scope>NUCLEOTIDE SEQUENCE</scope>
    <source>
        <strain evidence="2">UUS1-1</strain>
    </source>
</reference>
<feature type="compositionally biased region" description="Low complexity" evidence="1">
    <location>
        <begin position="90"/>
        <end position="110"/>
    </location>
</feature>
<evidence type="ECO:0000256" key="1">
    <source>
        <dbReference type="SAM" id="MobiDB-lite"/>
    </source>
</evidence>
<dbReference type="Gene3D" id="6.10.10.80">
    <property type="entry name" value="Small, acid-soluble spore protein, alpha/beta type-like"/>
    <property type="match status" value="1"/>
</dbReference>
<dbReference type="Pfam" id="PF00269">
    <property type="entry name" value="SASP"/>
    <property type="match status" value="1"/>
</dbReference>
<dbReference type="PANTHER" id="PTHR36107:SF1">
    <property type="entry name" value="SMALL, ACID-SOLUBLE SPORE PROTEIN A"/>
    <property type="match status" value="1"/>
</dbReference>
<proteinExistence type="predicted"/>